<keyword evidence="1 5" id="KW-0597">Phosphoprotein</keyword>
<evidence type="ECO:0000256" key="1">
    <source>
        <dbReference type="ARBA" id="ARBA00022553"/>
    </source>
</evidence>
<sequence length="229" mass="24697">MRVAIADDSALFREGLAMLLNAAGVQVIAQAAEPDKILAHIADEPPDVVILDMRMPPTFTNEGLVTAERIRGLHPGVGVLVLSTYADIRYAVRLLGDGRGGTGYLLKDRVEDVGNLLDGLRRIADGRLVVDEEIVAGLLTHRRKAEALDRLTKRERAVLREMAEGRSNAGIAVRLHLAAKTVENHVASVFTKLEMPVSGDDNRRVLAVLAWLRSSGGVVPRSPEGPPAP</sequence>
<dbReference type="InterPro" id="IPR000792">
    <property type="entry name" value="Tscrpt_reg_LuxR_C"/>
</dbReference>
<dbReference type="PRINTS" id="PR00038">
    <property type="entry name" value="HTHLUXR"/>
</dbReference>
<dbReference type="GO" id="GO:0006355">
    <property type="term" value="P:regulation of DNA-templated transcription"/>
    <property type="evidence" value="ECO:0007669"/>
    <property type="project" value="InterPro"/>
</dbReference>
<feature type="modified residue" description="4-aspartylphosphate" evidence="5">
    <location>
        <position position="52"/>
    </location>
</feature>
<gene>
    <name evidence="8" type="ORF">BBK14_04690</name>
</gene>
<dbReference type="SUPFAM" id="SSF52172">
    <property type="entry name" value="CheY-like"/>
    <property type="match status" value="1"/>
</dbReference>
<keyword evidence="4" id="KW-0804">Transcription</keyword>
<comment type="caution">
    <text evidence="8">The sequence shown here is derived from an EMBL/GenBank/DDBJ whole genome shotgun (WGS) entry which is preliminary data.</text>
</comment>
<dbReference type="PANTHER" id="PTHR43214:SF24">
    <property type="entry name" value="TRANSCRIPTIONAL REGULATORY PROTEIN NARL-RELATED"/>
    <property type="match status" value="1"/>
</dbReference>
<proteinExistence type="predicted"/>
<organism evidence="8 9">
    <name type="scientific">Parafrankia soli</name>
    <dbReference type="NCBI Taxonomy" id="2599596"/>
    <lineage>
        <taxon>Bacteria</taxon>
        <taxon>Bacillati</taxon>
        <taxon>Actinomycetota</taxon>
        <taxon>Actinomycetes</taxon>
        <taxon>Frankiales</taxon>
        <taxon>Frankiaceae</taxon>
        <taxon>Parafrankia</taxon>
    </lineage>
</organism>
<evidence type="ECO:0000256" key="2">
    <source>
        <dbReference type="ARBA" id="ARBA00023015"/>
    </source>
</evidence>
<evidence type="ECO:0000259" key="6">
    <source>
        <dbReference type="PROSITE" id="PS50043"/>
    </source>
</evidence>
<dbReference type="EMBL" id="MAXA01000224">
    <property type="protein sequence ID" value="OHV27187.1"/>
    <property type="molecule type" value="Genomic_DNA"/>
</dbReference>
<name>A0A1S1Q0U0_9ACTN</name>
<dbReference type="PROSITE" id="PS00622">
    <property type="entry name" value="HTH_LUXR_1"/>
    <property type="match status" value="1"/>
</dbReference>
<accession>A0A1S1Q0U0</accession>
<dbReference type="SUPFAM" id="SSF46894">
    <property type="entry name" value="C-terminal effector domain of the bipartite response regulators"/>
    <property type="match status" value="1"/>
</dbReference>
<evidence type="ECO:0000259" key="7">
    <source>
        <dbReference type="PROSITE" id="PS50110"/>
    </source>
</evidence>
<dbReference type="InterPro" id="IPR001789">
    <property type="entry name" value="Sig_transdc_resp-reg_receiver"/>
</dbReference>
<dbReference type="Gene3D" id="3.40.50.2300">
    <property type="match status" value="1"/>
</dbReference>
<dbReference type="InterPro" id="IPR058245">
    <property type="entry name" value="NreC/VraR/RcsB-like_REC"/>
</dbReference>
<dbReference type="GO" id="GO:0003677">
    <property type="term" value="F:DNA binding"/>
    <property type="evidence" value="ECO:0007669"/>
    <property type="project" value="UniProtKB-KW"/>
</dbReference>
<dbReference type="CDD" id="cd06170">
    <property type="entry name" value="LuxR_C_like"/>
    <property type="match status" value="1"/>
</dbReference>
<dbReference type="CDD" id="cd17535">
    <property type="entry name" value="REC_NarL-like"/>
    <property type="match status" value="1"/>
</dbReference>
<evidence type="ECO:0000313" key="8">
    <source>
        <dbReference type="EMBL" id="OHV27187.1"/>
    </source>
</evidence>
<dbReference type="InterPro" id="IPR011006">
    <property type="entry name" value="CheY-like_superfamily"/>
</dbReference>
<evidence type="ECO:0000256" key="4">
    <source>
        <dbReference type="ARBA" id="ARBA00023163"/>
    </source>
</evidence>
<feature type="domain" description="HTH luxR-type" evidence="6">
    <location>
        <begin position="144"/>
        <end position="214"/>
    </location>
</feature>
<dbReference type="Pfam" id="PF00196">
    <property type="entry name" value="GerE"/>
    <property type="match status" value="1"/>
</dbReference>
<dbReference type="OrthoDB" id="3208680at2"/>
<dbReference type="InterPro" id="IPR039420">
    <property type="entry name" value="WalR-like"/>
</dbReference>
<keyword evidence="9" id="KW-1185">Reference proteome</keyword>
<dbReference type="SMART" id="SM00421">
    <property type="entry name" value="HTH_LUXR"/>
    <property type="match status" value="1"/>
</dbReference>
<keyword evidence="2" id="KW-0805">Transcription regulation</keyword>
<dbReference type="RefSeq" id="WP_071064938.1">
    <property type="nucleotide sequence ID" value="NZ_JBFLUH010000029.1"/>
</dbReference>
<evidence type="ECO:0000313" key="9">
    <source>
        <dbReference type="Proteomes" id="UP000179769"/>
    </source>
</evidence>
<dbReference type="PROSITE" id="PS50043">
    <property type="entry name" value="HTH_LUXR_2"/>
    <property type="match status" value="1"/>
</dbReference>
<dbReference type="InterPro" id="IPR016032">
    <property type="entry name" value="Sig_transdc_resp-reg_C-effctor"/>
</dbReference>
<dbReference type="Proteomes" id="UP000179769">
    <property type="component" value="Unassembled WGS sequence"/>
</dbReference>
<dbReference type="PANTHER" id="PTHR43214">
    <property type="entry name" value="TWO-COMPONENT RESPONSE REGULATOR"/>
    <property type="match status" value="1"/>
</dbReference>
<feature type="domain" description="Response regulatory" evidence="7">
    <location>
        <begin position="2"/>
        <end position="122"/>
    </location>
</feature>
<keyword evidence="3 8" id="KW-0238">DNA-binding</keyword>
<evidence type="ECO:0000256" key="5">
    <source>
        <dbReference type="PROSITE-ProRule" id="PRU00169"/>
    </source>
</evidence>
<reference evidence="9" key="1">
    <citation type="submission" date="2016-07" db="EMBL/GenBank/DDBJ databases">
        <title>Frankia sp. NRRL B-16219 Genome sequencing.</title>
        <authorList>
            <person name="Ghodhbane-Gtari F."/>
            <person name="Swanson E."/>
            <person name="Gueddou A."/>
            <person name="Louati M."/>
            <person name="Nouioui I."/>
            <person name="Hezbri K."/>
            <person name="Abebe-Akele F."/>
            <person name="Simpson S."/>
            <person name="Morris K."/>
            <person name="Thomas K."/>
            <person name="Gtari M."/>
            <person name="Tisa L.S."/>
        </authorList>
    </citation>
    <scope>NUCLEOTIDE SEQUENCE [LARGE SCALE GENOMIC DNA]</scope>
    <source>
        <strain evidence="9">NRRL B-16219</strain>
    </source>
</reference>
<dbReference type="GO" id="GO:0000160">
    <property type="term" value="P:phosphorelay signal transduction system"/>
    <property type="evidence" value="ECO:0007669"/>
    <property type="project" value="InterPro"/>
</dbReference>
<evidence type="ECO:0000256" key="3">
    <source>
        <dbReference type="ARBA" id="ARBA00023125"/>
    </source>
</evidence>
<dbReference type="PROSITE" id="PS50110">
    <property type="entry name" value="RESPONSE_REGULATORY"/>
    <property type="match status" value="1"/>
</dbReference>
<protein>
    <submittedName>
        <fullName evidence="8">DNA-binding response regulator</fullName>
    </submittedName>
</protein>
<dbReference type="Pfam" id="PF00072">
    <property type="entry name" value="Response_reg"/>
    <property type="match status" value="1"/>
</dbReference>
<dbReference type="AlphaFoldDB" id="A0A1S1Q0U0"/>
<dbReference type="SMART" id="SM00448">
    <property type="entry name" value="REC"/>
    <property type="match status" value="1"/>
</dbReference>